<protein>
    <recommendedName>
        <fullName evidence="6">EamA domain-containing protein</fullName>
    </recommendedName>
</protein>
<feature type="domain" description="EamA" evidence="6">
    <location>
        <begin position="163"/>
        <end position="300"/>
    </location>
</feature>
<dbReference type="InterPro" id="IPR000620">
    <property type="entry name" value="EamA_dom"/>
</dbReference>
<proteinExistence type="predicted"/>
<feature type="domain" description="EamA" evidence="6">
    <location>
        <begin position="17"/>
        <end position="151"/>
    </location>
</feature>
<dbReference type="AlphaFoldDB" id="A0A0F9VKE0"/>
<feature type="transmembrane region" description="Helical" evidence="5">
    <location>
        <begin position="283"/>
        <end position="301"/>
    </location>
</feature>
<evidence type="ECO:0000313" key="7">
    <source>
        <dbReference type="EMBL" id="KKO04525.1"/>
    </source>
</evidence>
<dbReference type="SUPFAM" id="SSF103481">
    <property type="entry name" value="Multidrug resistance efflux transporter EmrE"/>
    <property type="match status" value="2"/>
</dbReference>
<evidence type="ECO:0000256" key="4">
    <source>
        <dbReference type="ARBA" id="ARBA00023136"/>
    </source>
</evidence>
<dbReference type="PANTHER" id="PTHR22911:SF6">
    <property type="entry name" value="SOLUTE CARRIER FAMILY 35 MEMBER G1"/>
    <property type="match status" value="1"/>
</dbReference>
<dbReference type="Pfam" id="PF00892">
    <property type="entry name" value="EamA"/>
    <property type="match status" value="2"/>
</dbReference>
<feature type="transmembrane region" description="Helical" evidence="5">
    <location>
        <begin position="134"/>
        <end position="151"/>
    </location>
</feature>
<feature type="transmembrane region" description="Helical" evidence="5">
    <location>
        <begin position="109"/>
        <end position="127"/>
    </location>
</feature>
<feature type="transmembrane region" description="Helical" evidence="5">
    <location>
        <begin position="189"/>
        <end position="209"/>
    </location>
</feature>
<evidence type="ECO:0000256" key="2">
    <source>
        <dbReference type="ARBA" id="ARBA00022692"/>
    </source>
</evidence>
<name>A0A0F9VKE0_9ZZZZ</name>
<organism evidence="7">
    <name type="scientific">marine sediment metagenome</name>
    <dbReference type="NCBI Taxonomy" id="412755"/>
    <lineage>
        <taxon>unclassified sequences</taxon>
        <taxon>metagenomes</taxon>
        <taxon>ecological metagenomes</taxon>
    </lineage>
</organism>
<keyword evidence="2 5" id="KW-0812">Transmembrane</keyword>
<feature type="transmembrane region" description="Helical" evidence="5">
    <location>
        <begin position="229"/>
        <end position="250"/>
    </location>
</feature>
<feature type="transmembrane region" description="Helical" evidence="5">
    <location>
        <begin position="257"/>
        <end position="277"/>
    </location>
</feature>
<dbReference type="EMBL" id="LAZR01000022">
    <property type="protein sequence ID" value="KKO04525.1"/>
    <property type="molecule type" value="Genomic_DNA"/>
</dbReference>
<feature type="transmembrane region" description="Helical" evidence="5">
    <location>
        <begin position="19"/>
        <end position="39"/>
    </location>
</feature>
<keyword evidence="3 5" id="KW-1133">Transmembrane helix</keyword>
<gene>
    <name evidence="7" type="ORF">LCGC14_0083510</name>
</gene>
<evidence type="ECO:0000256" key="5">
    <source>
        <dbReference type="SAM" id="Phobius"/>
    </source>
</evidence>
<dbReference type="InterPro" id="IPR037185">
    <property type="entry name" value="EmrE-like"/>
</dbReference>
<comment type="subcellular location">
    <subcellularLocation>
        <location evidence="1">Membrane</location>
        <topology evidence="1">Multi-pass membrane protein</topology>
    </subcellularLocation>
</comment>
<feature type="transmembrane region" description="Helical" evidence="5">
    <location>
        <begin position="157"/>
        <end position="177"/>
    </location>
</feature>
<comment type="caution">
    <text evidence="7">The sequence shown here is derived from an EMBL/GenBank/DDBJ whole genome shotgun (WGS) entry which is preliminary data.</text>
</comment>
<reference evidence="7" key="1">
    <citation type="journal article" date="2015" name="Nature">
        <title>Complex archaea that bridge the gap between prokaryotes and eukaryotes.</title>
        <authorList>
            <person name="Spang A."/>
            <person name="Saw J.H."/>
            <person name="Jorgensen S.L."/>
            <person name="Zaremba-Niedzwiedzka K."/>
            <person name="Martijn J."/>
            <person name="Lind A.E."/>
            <person name="van Eijk R."/>
            <person name="Schleper C."/>
            <person name="Guy L."/>
            <person name="Ettema T.J."/>
        </authorList>
    </citation>
    <scope>NUCLEOTIDE SEQUENCE</scope>
</reference>
<evidence type="ECO:0000256" key="1">
    <source>
        <dbReference type="ARBA" id="ARBA00004141"/>
    </source>
</evidence>
<feature type="transmembrane region" description="Helical" evidence="5">
    <location>
        <begin position="51"/>
        <end position="69"/>
    </location>
</feature>
<accession>A0A0F9VKE0</accession>
<keyword evidence="4 5" id="KW-0472">Membrane</keyword>
<evidence type="ECO:0000259" key="6">
    <source>
        <dbReference type="Pfam" id="PF00892"/>
    </source>
</evidence>
<dbReference type="PANTHER" id="PTHR22911">
    <property type="entry name" value="ACYL-MALONYL CONDENSING ENZYME-RELATED"/>
    <property type="match status" value="1"/>
</dbReference>
<dbReference type="GO" id="GO:0016020">
    <property type="term" value="C:membrane"/>
    <property type="evidence" value="ECO:0007669"/>
    <property type="project" value="UniProtKB-SubCell"/>
</dbReference>
<feature type="transmembrane region" description="Helical" evidence="5">
    <location>
        <begin position="81"/>
        <end position="103"/>
    </location>
</feature>
<dbReference type="Gene3D" id="1.10.3730.20">
    <property type="match status" value="2"/>
</dbReference>
<evidence type="ECO:0000256" key="3">
    <source>
        <dbReference type="ARBA" id="ARBA00022989"/>
    </source>
</evidence>
<sequence>MTSLAETFENTPAEIVRGIVILVVGSAIIPLLDAFGKILVTTHDISAGEVALGRLFSQAAMILPFLLYVDGPGALRTRRLGLNLLRGACLGLAGLAFFAALRFMPLADATAVFLIEPMILTLLAAFLLKETIGWRRIVAVVVGFFGALIIIRPSYSVFGIVSLLPVAAAFFVALYLILTRRASRGSTPLAMLFYAGAGGVLVLLIAMIIGHPLGIADLTFRWPDRGSTWMLLIGAGLIGTAGHLMFIQAYKLAPASVLAPFGYVEIVSAVFLGYLIFADMPDGPKWLGMAIIVGSGLFIYFREQRIARHPQKPPIVR</sequence>